<dbReference type="Proteomes" id="UP000566819">
    <property type="component" value="Unassembled WGS sequence"/>
</dbReference>
<proteinExistence type="predicted"/>
<evidence type="ECO:0000313" key="5">
    <source>
        <dbReference type="Proteomes" id="UP000566819"/>
    </source>
</evidence>
<protein>
    <submittedName>
        <fullName evidence="4">Uncharacterized protein</fullName>
    </submittedName>
</protein>
<dbReference type="InterPro" id="IPR036188">
    <property type="entry name" value="FAD/NAD-bd_sf"/>
</dbReference>
<name>A0A8H4RCU9_9HELO</name>
<reference evidence="4 5" key="1">
    <citation type="submission" date="2020-03" db="EMBL/GenBank/DDBJ databases">
        <title>Draft Genome Sequence of Cudoniella acicularis.</title>
        <authorList>
            <person name="Buettner E."/>
            <person name="Kellner H."/>
        </authorList>
    </citation>
    <scope>NUCLEOTIDE SEQUENCE [LARGE SCALE GENOMIC DNA]</scope>
    <source>
        <strain evidence="4 5">DSM 108380</strain>
    </source>
</reference>
<dbReference type="Gene3D" id="3.50.50.60">
    <property type="entry name" value="FAD/NAD(P)-binding domain"/>
    <property type="match status" value="2"/>
</dbReference>
<evidence type="ECO:0000256" key="2">
    <source>
        <dbReference type="ARBA" id="ARBA00022827"/>
    </source>
</evidence>
<accession>A0A8H4RCU9</accession>
<keyword evidence="5" id="KW-1185">Reference proteome</keyword>
<organism evidence="4 5">
    <name type="scientific">Cudoniella acicularis</name>
    <dbReference type="NCBI Taxonomy" id="354080"/>
    <lineage>
        <taxon>Eukaryota</taxon>
        <taxon>Fungi</taxon>
        <taxon>Dikarya</taxon>
        <taxon>Ascomycota</taxon>
        <taxon>Pezizomycotina</taxon>
        <taxon>Leotiomycetes</taxon>
        <taxon>Helotiales</taxon>
        <taxon>Tricladiaceae</taxon>
        <taxon>Cudoniella</taxon>
    </lineage>
</organism>
<sequence>MTDFEIVIIGSGTSLSGLAFARFYLDIHPQTKLAVLEAGDCLGGVWSSSRSYDEFWTQSGRRMTGFSDVPLTIPSDAPLFYDTFEAKYVTRYLEDYVDTHIYDGVSLRSRILFTHAVQKVEKIEVPNMPSLPNQSEFEGHIFHHKAFGEASRSVLVDPSCNRIAVLGGGKSAVDMVYESVKKGKSVNWVVRKSGEGPALFFPAPRKGRYKNSIESSATRYKACFSPSSFMPNLWLARLFHRTNYGRKYMAKMVEDNDQHCRVLAAYQTRVGALPGFRDLDFTTSAFWFTGPLGLAQHDDFWDTIAQNVHIYRKDIVSMKTRVIILDDGTEIPADALLCAAEAQAIWTTAYLDGSIGLPPLQQAQKEVAYMNAFSRRRYPSHGQKGDCLFFELVWYTDNLLEDVGLKSHRKGLWSDWVEPCLAADFKDIKDEYRNKYGF</sequence>
<evidence type="ECO:0000256" key="1">
    <source>
        <dbReference type="ARBA" id="ARBA00022630"/>
    </source>
</evidence>
<comment type="caution">
    <text evidence="4">The sequence shown here is derived from an EMBL/GenBank/DDBJ whole genome shotgun (WGS) entry which is preliminary data.</text>
</comment>
<keyword evidence="1" id="KW-0285">Flavoprotein</keyword>
<dbReference type="InterPro" id="IPR050346">
    <property type="entry name" value="FMO-like"/>
</dbReference>
<evidence type="ECO:0000313" key="4">
    <source>
        <dbReference type="EMBL" id="KAF4627203.1"/>
    </source>
</evidence>
<evidence type="ECO:0000256" key="3">
    <source>
        <dbReference type="ARBA" id="ARBA00023002"/>
    </source>
</evidence>
<dbReference type="GO" id="GO:0016491">
    <property type="term" value="F:oxidoreductase activity"/>
    <property type="evidence" value="ECO:0007669"/>
    <property type="project" value="UniProtKB-KW"/>
</dbReference>
<gene>
    <name evidence="4" type="ORF">G7Y89_g10950</name>
</gene>
<dbReference type="SUPFAM" id="SSF51905">
    <property type="entry name" value="FAD/NAD(P)-binding domain"/>
    <property type="match status" value="1"/>
</dbReference>
<dbReference type="OrthoDB" id="2915840at2759"/>
<dbReference type="PANTHER" id="PTHR23023">
    <property type="entry name" value="DIMETHYLANILINE MONOOXYGENASE"/>
    <property type="match status" value="1"/>
</dbReference>
<dbReference type="AlphaFoldDB" id="A0A8H4RCU9"/>
<dbReference type="EMBL" id="JAAMPI010001010">
    <property type="protein sequence ID" value="KAF4627203.1"/>
    <property type="molecule type" value="Genomic_DNA"/>
</dbReference>
<keyword evidence="3" id="KW-0560">Oxidoreductase</keyword>
<keyword evidence="2" id="KW-0274">FAD</keyword>